<dbReference type="InterPro" id="IPR036388">
    <property type="entry name" value="WH-like_DNA-bd_sf"/>
</dbReference>
<dbReference type="CDD" id="cd18873">
    <property type="entry name" value="NUDIX_NadM_like"/>
    <property type="match status" value="1"/>
</dbReference>
<dbReference type="InterPro" id="IPR000086">
    <property type="entry name" value="NUDIX_hydrolase_dom"/>
</dbReference>
<dbReference type="InterPro" id="IPR015797">
    <property type="entry name" value="NUDIX_hydrolase-like_dom_sf"/>
</dbReference>
<gene>
    <name evidence="2" type="ORF">RM706_07355</name>
</gene>
<sequence>MELENFLKYGENQFLPNLSIDLVIIGYQKDDLKCLLLKVGPKWVLPGGHIKIDESVDMAVSRVLQERTSLKKPHFKFLKVFGDKHRNFKEEFKVFFKEKGIPWQEGHWLTNRFVTLAYYSLVDIENTDPKPGDFDEAAEWFSFDELPDIGLDHESIIRTARHRLKEDIQREQLTYNLLSNEFTMPELHRLHETILKEKLDRSRFQKKMLGSGLFERLPKLNKSTPGSNPYQYRLVQKN</sequence>
<keyword evidence="3" id="KW-1185">Reference proteome</keyword>
<proteinExistence type="predicted"/>
<dbReference type="SUPFAM" id="SSF46785">
    <property type="entry name" value="Winged helix' DNA-binding domain"/>
    <property type="match status" value="1"/>
</dbReference>
<feature type="domain" description="Nudix hydrolase" evidence="1">
    <location>
        <begin position="15"/>
        <end position="164"/>
    </location>
</feature>
<evidence type="ECO:0000313" key="2">
    <source>
        <dbReference type="EMBL" id="MDT0606840.1"/>
    </source>
</evidence>
<dbReference type="Gene3D" id="3.90.79.10">
    <property type="entry name" value="Nucleoside Triphosphate Pyrophosphohydrolase"/>
    <property type="match status" value="1"/>
</dbReference>
<reference evidence="2 3" key="1">
    <citation type="submission" date="2023-09" db="EMBL/GenBank/DDBJ databases">
        <authorList>
            <person name="Rey-Velasco X."/>
        </authorList>
    </citation>
    <scope>NUCLEOTIDE SEQUENCE [LARGE SCALE GENOMIC DNA]</scope>
    <source>
        <strain evidence="2 3">F388</strain>
    </source>
</reference>
<name>A0ABU3AAA6_9FLAO</name>
<evidence type="ECO:0000313" key="3">
    <source>
        <dbReference type="Proteomes" id="UP001255246"/>
    </source>
</evidence>
<dbReference type="PROSITE" id="PS51462">
    <property type="entry name" value="NUDIX"/>
    <property type="match status" value="1"/>
</dbReference>
<dbReference type="RefSeq" id="WP_311350383.1">
    <property type="nucleotide sequence ID" value="NZ_JAVRHR010000001.1"/>
</dbReference>
<keyword evidence="2" id="KW-0378">Hydrolase</keyword>
<organism evidence="2 3">
    <name type="scientific">Croceitalea rosinachiae</name>
    <dbReference type="NCBI Taxonomy" id="3075596"/>
    <lineage>
        <taxon>Bacteria</taxon>
        <taxon>Pseudomonadati</taxon>
        <taxon>Bacteroidota</taxon>
        <taxon>Flavobacteriia</taxon>
        <taxon>Flavobacteriales</taxon>
        <taxon>Flavobacteriaceae</taxon>
        <taxon>Croceitalea</taxon>
    </lineage>
</organism>
<dbReference type="SUPFAM" id="SSF55811">
    <property type="entry name" value="Nudix"/>
    <property type="match status" value="1"/>
</dbReference>
<dbReference type="GO" id="GO:0016787">
    <property type="term" value="F:hydrolase activity"/>
    <property type="evidence" value="ECO:0007669"/>
    <property type="project" value="UniProtKB-KW"/>
</dbReference>
<dbReference type="InterPro" id="IPR036390">
    <property type="entry name" value="WH_DNA-bd_sf"/>
</dbReference>
<dbReference type="EMBL" id="JAVRHR010000001">
    <property type="protein sequence ID" value="MDT0606840.1"/>
    <property type="molecule type" value="Genomic_DNA"/>
</dbReference>
<dbReference type="Proteomes" id="UP001255246">
    <property type="component" value="Unassembled WGS sequence"/>
</dbReference>
<dbReference type="PANTHER" id="PTHR43736:SF4">
    <property type="entry name" value="SLR1690 PROTEIN"/>
    <property type="match status" value="1"/>
</dbReference>
<accession>A0ABU3AAA6</accession>
<dbReference type="PANTHER" id="PTHR43736">
    <property type="entry name" value="ADP-RIBOSE PYROPHOSPHATASE"/>
    <property type="match status" value="1"/>
</dbReference>
<dbReference type="Pfam" id="PF00293">
    <property type="entry name" value="NUDIX"/>
    <property type="match status" value="1"/>
</dbReference>
<comment type="caution">
    <text evidence="2">The sequence shown here is derived from an EMBL/GenBank/DDBJ whole genome shotgun (WGS) entry which is preliminary data.</text>
</comment>
<dbReference type="Gene3D" id="1.10.10.10">
    <property type="entry name" value="Winged helix-like DNA-binding domain superfamily/Winged helix DNA-binding domain"/>
    <property type="match status" value="1"/>
</dbReference>
<evidence type="ECO:0000259" key="1">
    <source>
        <dbReference type="PROSITE" id="PS51462"/>
    </source>
</evidence>
<dbReference type="InterPro" id="IPR054105">
    <property type="entry name" value="WHD_NrtR"/>
</dbReference>
<protein>
    <submittedName>
        <fullName evidence="2">NUDIX hydrolase</fullName>
        <ecNumber evidence="2">3.6.-.-</ecNumber>
    </submittedName>
</protein>
<dbReference type="EC" id="3.6.-.-" evidence="2"/>
<dbReference type="Pfam" id="PF21906">
    <property type="entry name" value="WHD_NrtR"/>
    <property type="match status" value="1"/>
</dbReference>